<dbReference type="Gene3D" id="3.40.50.12090">
    <property type="match status" value="2"/>
</dbReference>
<organism evidence="2 3">
    <name type="scientific">Clostridium tyrobutyricum DIVETGP</name>
    <dbReference type="NCBI Taxonomy" id="1408889"/>
    <lineage>
        <taxon>Bacteria</taxon>
        <taxon>Bacillati</taxon>
        <taxon>Bacillota</taxon>
        <taxon>Clostridia</taxon>
        <taxon>Eubacteriales</taxon>
        <taxon>Clostridiaceae</taxon>
        <taxon>Clostridium</taxon>
    </lineage>
</organism>
<feature type="signal peptide" evidence="1">
    <location>
        <begin position="1"/>
        <end position="21"/>
    </location>
</feature>
<evidence type="ECO:0008006" key="4">
    <source>
        <dbReference type="Google" id="ProtNLM"/>
    </source>
</evidence>
<dbReference type="PANTHER" id="PTHR30032:SF8">
    <property type="entry name" value="GERMINATION-SPECIFIC N-ACETYLMURAMOYL-L-ALANINE AMIDASE"/>
    <property type="match status" value="1"/>
</dbReference>
<dbReference type="InterPro" id="IPR007253">
    <property type="entry name" value="Cell_wall-bd_2"/>
</dbReference>
<evidence type="ECO:0000313" key="2">
    <source>
        <dbReference type="EMBL" id="CDL90736.1"/>
    </source>
</evidence>
<proteinExistence type="predicted"/>
<keyword evidence="1" id="KW-0732">Signal</keyword>
<protein>
    <recommendedName>
        <fullName evidence="4">N-acetylmuramoyl-L-alanine amidase</fullName>
    </recommendedName>
</protein>
<evidence type="ECO:0000256" key="1">
    <source>
        <dbReference type="SAM" id="SignalP"/>
    </source>
</evidence>
<sequence length="485" mass="51868">MKNKKLVSLVLLASLTTTILGSGINSTDVSASSLVQVTRISGKDRYETAVNAAKANWTDGSDNAVIVNGNSYADAISASTLAKKLDAPILFTGKNSLDSNTISELKQLKPKNIYIIGGTGVVSSQIETKLSESCDKVIRIGGVSRYETNLNVAKELVDKLGTSKENVIAVSGNGFADALSVAPIAAAENQILLLTNNNQSSIQDTINFARDSYVTVVGTTNSINKTIYDAIHADKRINGGSDRFATNLNILNQFKSYLKYDKAYVANASKNILDNQFSDALVASVLAGKNNSPLVLLDKQTSSTTVNAINYLKTNLTSSSEVDILGGNGVIPETIINSIKTAISSDNVPVEQTFTGYITTEDDYAASLGEDTAYMIYMKMMALSGLGITYKDKDGKWVFYYFDGNIATDNKDGDNGKWKFNGTGSQLNAWNIVENQIKRNNGSDSKKAVPVTLTGTLDGTTRTNPGPDADGINYPVIKVQSITAN</sequence>
<gene>
    <name evidence="2" type="ORF">CTDIVETGP_0806</name>
</gene>
<dbReference type="Pfam" id="PF04122">
    <property type="entry name" value="CW_binding_2"/>
    <property type="match status" value="3"/>
</dbReference>
<evidence type="ECO:0000313" key="3">
    <source>
        <dbReference type="Proteomes" id="UP000019482"/>
    </source>
</evidence>
<comment type="caution">
    <text evidence="2">The sequence shown here is derived from an EMBL/GenBank/DDBJ whole genome shotgun (WGS) entry which is preliminary data.</text>
</comment>
<dbReference type="AlphaFoldDB" id="W6N3R5"/>
<dbReference type="PANTHER" id="PTHR30032">
    <property type="entry name" value="N-ACETYLMURAMOYL-L-ALANINE AMIDASE-RELATED"/>
    <property type="match status" value="1"/>
</dbReference>
<accession>W6N3R5</accession>
<feature type="chain" id="PRO_5038653505" description="N-acetylmuramoyl-L-alanine amidase" evidence="1">
    <location>
        <begin position="22"/>
        <end position="485"/>
    </location>
</feature>
<dbReference type="OrthoDB" id="2077808at2"/>
<dbReference type="InterPro" id="IPR051922">
    <property type="entry name" value="Bact_Sporulation_Assoc"/>
</dbReference>
<name>W6N3R5_CLOTY</name>
<dbReference type="GeneID" id="29418499"/>
<dbReference type="Proteomes" id="UP000019482">
    <property type="component" value="Unassembled WGS sequence"/>
</dbReference>
<keyword evidence="3" id="KW-1185">Reference proteome</keyword>
<reference evidence="2 3" key="1">
    <citation type="journal article" date="2015" name="Genome Announc.">
        <title>Draft Genome Sequence of Clostridium tyrobutyricum Strain DIVETGP, Isolated from Cow's Milk for Grana Padano Production.</title>
        <authorList>
            <person name="Soggiu A."/>
            <person name="Piras C."/>
            <person name="Gaiarsa S."/>
            <person name="Sassera D."/>
            <person name="Roncada P."/>
            <person name="Bendixen E."/>
            <person name="Brasca M."/>
            <person name="Bonizzi L."/>
        </authorList>
    </citation>
    <scope>NUCLEOTIDE SEQUENCE [LARGE SCALE GENOMIC DNA]</scope>
    <source>
        <strain evidence="2 3">DIVETGP</strain>
    </source>
</reference>
<dbReference type="RefSeq" id="WP_017753358.1">
    <property type="nucleotide sequence ID" value="NZ_CBXI010000009.1"/>
</dbReference>
<dbReference type="EMBL" id="CBXI010000009">
    <property type="protein sequence ID" value="CDL90736.1"/>
    <property type="molecule type" value="Genomic_DNA"/>
</dbReference>